<gene>
    <name evidence="2" type="ORF">M972_11276</name>
</gene>
<dbReference type="Proteomes" id="UP000223596">
    <property type="component" value="Unassembled WGS sequence"/>
</dbReference>
<feature type="transmembrane region" description="Helical" evidence="1">
    <location>
        <begin position="101"/>
        <end position="119"/>
    </location>
</feature>
<feature type="transmembrane region" description="Helical" evidence="1">
    <location>
        <begin position="20"/>
        <end position="39"/>
    </location>
</feature>
<keyword evidence="1" id="KW-0472">Membrane</keyword>
<evidence type="ECO:0000313" key="3">
    <source>
        <dbReference type="Proteomes" id="UP000223596"/>
    </source>
</evidence>
<feature type="transmembrane region" description="Helical" evidence="1">
    <location>
        <begin position="125"/>
        <end position="146"/>
    </location>
</feature>
<sequence>MRFRRRRKIYKKLYESPRQVLFLFFAVGFSITVLSFMFFSLLIPKDIMHDIMNDSIKKIFMIITGMAIGLSVIDIFMVLIRKKNLDAVVFELETNDKYIGFYKIIPFILLILAVLSIAVSRNSYLLWLSILMISFALSFAIRGLFFPVGLSEKGLMFFGEVYEIKDVLKCFINTENKKIMFVVWSTVFIPNSIKRIILKFPDVPVDDLVAFLNKKEIDIEYI</sequence>
<evidence type="ECO:0008006" key="4">
    <source>
        <dbReference type="Google" id="ProtNLM"/>
    </source>
</evidence>
<evidence type="ECO:0000256" key="1">
    <source>
        <dbReference type="SAM" id="Phobius"/>
    </source>
</evidence>
<feature type="transmembrane region" description="Helical" evidence="1">
    <location>
        <begin position="59"/>
        <end position="80"/>
    </location>
</feature>
<keyword evidence="1" id="KW-1133">Transmembrane helix</keyword>
<protein>
    <recommendedName>
        <fullName evidence="4">DUF5673 domain-containing protein</fullName>
    </recommendedName>
</protein>
<accession>A0AB36TC68</accession>
<comment type="caution">
    <text evidence="2">The sequence shown here is derived from an EMBL/GenBank/DDBJ whole genome shotgun (WGS) entry which is preliminary data.</text>
</comment>
<evidence type="ECO:0000313" key="2">
    <source>
        <dbReference type="EMBL" id="PFH01542.1"/>
    </source>
</evidence>
<organism evidence="2 3">
    <name type="scientific">Acetivibrio thermocellus AD2</name>
    <dbReference type="NCBI Taxonomy" id="1138384"/>
    <lineage>
        <taxon>Bacteria</taxon>
        <taxon>Bacillati</taxon>
        <taxon>Bacillota</taxon>
        <taxon>Clostridia</taxon>
        <taxon>Eubacteriales</taxon>
        <taxon>Oscillospiraceae</taxon>
        <taxon>Acetivibrio</taxon>
    </lineage>
</organism>
<dbReference type="AlphaFoldDB" id="A0AB36TC68"/>
<keyword evidence="1" id="KW-0812">Transmembrane</keyword>
<reference evidence="2 3" key="1">
    <citation type="submission" date="2017-09" db="EMBL/GenBank/DDBJ databases">
        <title>Evaluation of Pacific Biosciences Sequencing Technology to Finishing C. thermocellum Genome Sequences.</title>
        <authorList>
            <person name="Brown S."/>
        </authorList>
    </citation>
    <scope>NUCLEOTIDE SEQUENCE [LARGE SCALE GENOMIC DNA]</scope>
    <source>
        <strain evidence="2 3">AD2</strain>
    </source>
</reference>
<proteinExistence type="predicted"/>
<name>A0AB36TC68_ACETH</name>
<dbReference type="EMBL" id="PDBW01000001">
    <property type="protein sequence ID" value="PFH01542.1"/>
    <property type="molecule type" value="Genomic_DNA"/>
</dbReference>